<feature type="non-terminal residue" evidence="2">
    <location>
        <position position="277"/>
    </location>
</feature>
<keyword evidence="3" id="KW-1185">Reference proteome</keyword>
<feature type="transmembrane region" description="Helical" evidence="1">
    <location>
        <begin position="147"/>
        <end position="164"/>
    </location>
</feature>
<evidence type="ECO:0000313" key="2">
    <source>
        <dbReference type="EMBL" id="MBF9132954.1"/>
    </source>
</evidence>
<protein>
    <submittedName>
        <fullName evidence="2">TIGR04222 domain-containing membrane protein</fullName>
    </submittedName>
</protein>
<keyword evidence="1" id="KW-0472">Membrane</keyword>
<accession>A0ABS0H487</accession>
<sequence length="277" mass="29611">MWSLVIPTFVLAYLGTAAAVFVGALVHRRRVLEQPPRLGLKDLHPQQVGYLHLGERLAVYASLAGLRAAGAVRMNRDKRTLRVDRPLPAAATALDRAVYAAATDGVAQQALRADPRVVGAVGEVRDELERAGLLLGPEARRKARRGAWLLLALLAVGVVRISFGTSDGRLVGYLGGSVLLTLVGFHVLVARIPRRSRAADAMLDQLRRTHRHLDADHRPALATYGPAAATAVALFGTVVLGYLDKDMGHEAYVEHEDVYTGSTGTAGSWASSGSSYG</sequence>
<name>A0ABS0H487_9ACTN</name>
<evidence type="ECO:0000256" key="1">
    <source>
        <dbReference type="SAM" id="Phobius"/>
    </source>
</evidence>
<feature type="transmembrane region" description="Helical" evidence="1">
    <location>
        <begin position="6"/>
        <end position="27"/>
    </location>
</feature>
<organism evidence="2 3">
    <name type="scientific">Plantactinospora alkalitolerans</name>
    <dbReference type="NCBI Taxonomy" id="2789879"/>
    <lineage>
        <taxon>Bacteria</taxon>
        <taxon>Bacillati</taxon>
        <taxon>Actinomycetota</taxon>
        <taxon>Actinomycetes</taxon>
        <taxon>Micromonosporales</taxon>
        <taxon>Micromonosporaceae</taxon>
        <taxon>Plantactinospora</taxon>
    </lineage>
</organism>
<dbReference type="EMBL" id="JADPUN010000256">
    <property type="protein sequence ID" value="MBF9132954.1"/>
    <property type="molecule type" value="Genomic_DNA"/>
</dbReference>
<keyword evidence="1" id="KW-0812">Transmembrane</keyword>
<comment type="caution">
    <text evidence="2">The sequence shown here is derived from an EMBL/GenBank/DDBJ whole genome shotgun (WGS) entry which is preliminary data.</text>
</comment>
<evidence type="ECO:0000313" key="3">
    <source>
        <dbReference type="Proteomes" id="UP000638560"/>
    </source>
</evidence>
<feature type="transmembrane region" description="Helical" evidence="1">
    <location>
        <begin position="221"/>
        <end position="243"/>
    </location>
</feature>
<dbReference type="RefSeq" id="WP_196204475.1">
    <property type="nucleotide sequence ID" value="NZ_JADPUN010000256.1"/>
</dbReference>
<dbReference type="Proteomes" id="UP000638560">
    <property type="component" value="Unassembled WGS sequence"/>
</dbReference>
<dbReference type="InterPro" id="IPR026467">
    <property type="entry name" value="Ser/Gly_Cys_C_dom"/>
</dbReference>
<gene>
    <name evidence="2" type="ORF">I0C86_28935</name>
</gene>
<reference evidence="2 3" key="1">
    <citation type="submission" date="2020-11" db="EMBL/GenBank/DDBJ databases">
        <title>A novel isolate from a Black sea contaminated sediment with potential to produce alkanes: Plantactinospora alkalitolerans sp. nov.</title>
        <authorList>
            <person name="Carro L."/>
            <person name="Veyisoglu A."/>
            <person name="Guven K."/>
            <person name="Schumann P."/>
            <person name="Klenk H.-P."/>
            <person name="Sahin N."/>
        </authorList>
    </citation>
    <scope>NUCLEOTIDE SEQUENCE [LARGE SCALE GENOMIC DNA]</scope>
    <source>
        <strain evidence="2 3">S1510</strain>
    </source>
</reference>
<feature type="transmembrane region" description="Helical" evidence="1">
    <location>
        <begin position="170"/>
        <end position="189"/>
    </location>
</feature>
<dbReference type="NCBIfam" id="TIGR04222">
    <property type="entry name" value="near_uncomplex"/>
    <property type="match status" value="1"/>
</dbReference>
<proteinExistence type="predicted"/>
<keyword evidence="1" id="KW-1133">Transmembrane helix</keyword>